<evidence type="ECO:0000313" key="2">
    <source>
        <dbReference type="Proteomes" id="UP001185899"/>
    </source>
</evidence>
<gene>
    <name evidence="1" type="ORF">R3P95_25520</name>
</gene>
<proteinExistence type="predicted"/>
<protein>
    <submittedName>
        <fullName evidence="1">DUF3558 domain-containing protein</fullName>
    </submittedName>
</protein>
<keyword evidence="2" id="KW-1185">Reference proteome</keyword>
<name>A0ABU4B5Y8_9NOCA</name>
<sequence length="178" mass="18643">MSTFRSADSTRRVVAAVLVTAAVGTGCTTTVTGTAVPARSGGSGQFDKLLEECIAVPDPTIAETVGADLVEQYFYGAVCMWTGIGGGGLIDVTFAWFEDDALSRERDLADRLGYATEDVAVAGTTAFLSRRPDDPSSCGISAAYSGVITWWVQYRGASPADPCAAATELAELTLQRNQ</sequence>
<reference evidence="1 2" key="1">
    <citation type="submission" date="2023-10" db="EMBL/GenBank/DDBJ databases">
        <title>Development of a sustainable strategy for remediation of hydrocarbon-contaminated territories based on the waste exchange concept.</title>
        <authorList>
            <person name="Krivoruchko A."/>
        </authorList>
    </citation>
    <scope>NUCLEOTIDE SEQUENCE [LARGE SCALE GENOMIC DNA]</scope>
    <source>
        <strain evidence="1 2">IEGM 1322</strain>
    </source>
</reference>
<dbReference type="Proteomes" id="UP001185899">
    <property type="component" value="Unassembled WGS sequence"/>
</dbReference>
<accession>A0ABU4B5Y8</accession>
<dbReference type="Pfam" id="PF12079">
    <property type="entry name" value="DUF3558"/>
    <property type="match status" value="1"/>
</dbReference>
<dbReference type="InterPro" id="IPR024520">
    <property type="entry name" value="DUF3558"/>
</dbReference>
<dbReference type="EMBL" id="JAWLKE010000014">
    <property type="protein sequence ID" value="MDV6233923.1"/>
    <property type="molecule type" value="Genomic_DNA"/>
</dbReference>
<evidence type="ECO:0000313" key="1">
    <source>
        <dbReference type="EMBL" id="MDV6233923.1"/>
    </source>
</evidence>
<comment type="caution">
    <text evidence="1">The sequence shown here is derived from an EMBL/GenBank/DDBJ whole genome shotgun (WGS) entry which is preliminary data.</text>
</comment>
<dbReference type="PROSITE" id="PS51257">
    <property type="entry name" value="PROKAR_LIPOPROTEIN"/>
    <property type="match status" value="1"/>
</dbReference>
<dbReference type="RefSeq" id="WP_317549861.1">
    <property type="nucleotide sequence ID" value="NZ_JAWLKE010000014.1"/>
</dbReference>
<organism evidence="1 2">
    <name type="scientific">Rhodococcus cercidiphylli</name>
    <dbReference type="NCBI Taxonomy" id="489916"/>
    <lineage>
        <taxon>Bacteria</taxon>
        <taxon>Bacillati</taxon>
        <taxon>Actinomycetota</taxon>
        <taxon>Actinomycetes</taxon>
        <taxon>Mycobacteriales</taxon>
        <taxon>Nocardiaceae</taxon>
        <taxon>Rhodococcus</taxon>
    </lineage>
</organism>